<organism evidence="2">
    <name type="scientific">marine metagenome</name>
    <dbReference type="NCBI Taxonomy" id="408172"/>
    <lineage>
        <taxon>unclassified sequences</taxon>
        <taxon>metagenomes</taxon>
        <taxon>ecological metagenomes</taxon>
    </lineage>
</organism>
<protein>
    <submittedName>
        <fullName evidence="2">Uncharacterized protein</fullName>
    </submittedName>
</protein>
<feature type="non-terminal residue" evidence="2">
    <location>
        <position position="176"/>
    </location>
</feature>
<sequence>MKKLLLVLCVGAMFVGCGESDVPKPNTSLDDEDGGGFETTLESDADAQSQGADPTAFKAPEPSVLPANRPVPTTIISDVDSNLVVVADNGGLVVDFAHDNFIVERRSANDTNSLGVAGHSGIRRKLRSDSSLALADSGPFVAGVDRRQFEQEEGVPRPFVPGEEPSTEEYDRIYEN</sequence>
<gene>
    <name evidence="2" type="ORF">METZ01_LOCUS259069</name>
</gene>
<feature type="compositionally biased region" description="Acidic residues" evidence="1">
    <location>
        <begin position="29"/>
        <end position="45"/>
    </location>
</feature>
<dbReference type="PROSITE" id="PS51257">
    <property type="entry name" value="PROKAR_LIPOPROTEIN"/>
    <property type="match status" value="1"/>
</dbReference>
<feature type="region of interest" description="Disordered" evidence="1">
    <location>
        <begin position="148"/>
        <end position="176"/>
    </location>
</feature>
<evidence type="ECO:0000256" key="1">
    <source>
        <dbReference type="SAM" id="MobiDB-lite"/>
    </source>
</evidence>
<feature type="region of interest" description="Disordered" evidence="1">
    <location>
        <begin position="21"/>
        <end position="65"/>
    </location>
</feature>
<evidence type="ECO:0000313" key="2">
    <source>
        <dbReference type="EMBL" id="SVC06215.1"/>
    </source>
</evidence>
<dbReference type="AlphaFoldDB" id="A0A382J3S9"/>
<proteinExistence type="predicted"/>
<reference evidence="2" key="1">
    <citation type="submission" date="2018-05" db="EMBL/GenBank/DDBJ databases">
        <authorList>
            <person name="Lanie J.A."/>
            <person name="Ng W.-L."/>
            <person name="Kazmierczak K.M."/>
            <person name="Andrzejewski T.M."/>
            <person name="Davidsen T.M."/>
            <person name="Wayne K.J."/>
            <person name="Tettelin H."/>
            <person name="Glass J.I."/>
            <person name="Rusch D."/>
            <person name="Podicherti R."/>
            <person name="Tsui H.-C.T."/>
            <person name="Winkler M.E."/>
        </authorList>
    </citation>
    <scope>NUCLEOTIDE SEQUENCE</scope>
</reference>
<dbReference type="EMBL" id="UINC01071369">
    <property type="protein sequence ID" value="SVC06215.1"/>
    <property type="molecule type" value="Genomic_DNA"/>
</dbReference>
<accession>A0A382J3S9</accession>
<name>A0A382J3S9_9ZZZZ</name>